<dbReference type="GO" id="GO:0032993">
    <property type="term" value="C:protein-DNA complex"/>
    <property type="evidence" value="ECO:0007669"/>
    <property type="project" value="TreeGrafter"/>
</dbReference>
<proteinExistence type="inferred from homology"/>
<protein>
    <submittedName>
        <fullName evidence="7">DNA-binding transcriptional LysR family regulator</fullName>
    </submittedName>
</protein>
<keyword evidence="3 7" id="KW-0238">DNA-binding</keyword>
<dbReference type="AlphaFoldDB" id="A0A366E316"/>
<dbReference type="Gene3D" id="3.40.190.290">
    <property type="match status" value="1"/>
</dbReference>
<comment type="similarity">
    <text evidence="1">Belongs to the LysR transcriptional regulatory family.</text>
</comment>
<dbReference type="SUPFAM" id="SSF53850">
    <property type="entry name" value="Periplasmic binding protein-like II"/>
    <property type="match status" value="1"/>
</dbReference>
<dbReference type="GO" id="GO:0003677">
    <property type="term" value="F:DNA binding"/>
    <property type="evidence" value="ECO:0007669"/>
    <property type="project" value="UniProtKB-KW"/>
</dbReference>
<evidence type="ECO:0000256" key="4">
    <source>
        <dbReference type="ARBA" id="ARBA00023159"/>
    </source>
</evidence>
<dbReference type="InterPro" id="IPR005119">
    <property type="entry name" value="LysR_subst-bd"/>
</dbReference>
<dbReference type="InterPro" id="IPR036388">
    <property type="entry name" value="WH-like_DNA-bd_sf"/>
</dbReference>
<dbReference type="PRINTS" id="PR00039">
    <property type="entry name" value="HTHLYSR"/>
</dbReference>
<dbReference type="Pfam" id="PF03466">
    <property type="entry name" value="LysR_substrate"/>
    <property type="match status" value="1"/>
</dbReference>
<evidence type="ECO:0000256" key="3">
    <source>
        <dbReference type="ARBA" id="ARBA00023125"/>
    </source>
</evidence>
<dbReference type="FunFam" id="1.10.10.10:FF:000001">
    <property type="entry name" value="LysR family transcriptional regulator"/>
    <property type="match status" value="1"/>
</dbReference>
<dbReference type="Proteomes" id="UP000252586">
    <property type="component" value="Unassembled WGS sequence"/>
</dbReference>
<name>A0A366E316_9NOCA</name>
<dbReference type="OrthoDB" id="3828349at2"/>
<evidence type="ECO:0000256" key="2">
    <source>
        <dbReference type="ARBA" id="ARBA00023015"/>
    </source>
</evidence>
<dbReference type="InterPro" id="IPR036390">
    <property type="entry name" value="WH_DNA-bd_sf"/>
</dbReference>
<dbReference type="PANTHER" id="PTHR30346:SF0">
    <property type="entry name" value="HCA OPERON TRANSCRIPTIONAL ACTIVATOR HCAR"/>
    <property type="match status" value="1"/>
</dbReference>
<keyword evidence="4" id="KW-0010">Activator</keyword>
<dbReference type="Gene3D" id="1.10.10.10">
    <property type="entry name" value="Winged helix-like DNA-binding domain superfamily/Winged helix DNA-binding domain"/>
    <property type="match status" value="1"/>
</dbReference>
<dbReference type="PROSITE" id="PS50931">
    <property type="entry name" value="HTH_LYSR"/>
    <property type="match status" value="1"/>
</dbReference>
<dbReference type="PANTHER" id="PTHR30346">
    <property type="entry name" value="TRANSCRIPTIONAL DUAL REGULATOR HCAR-RELATED"/>
    <property type="match status" value="1"/>
</dbReference>
<evidence type="ECO:0000259" key="6">
    <source>
        <dbReference type="PROSITE" id="PS50931"/>
    </source>
</evidence>
<feature type="domain" description="HTH lysR-type" evidence="6">
    <location>
        <begin position="4"/>
        <end position="61"/>
    </location>
</feature>
<dbReference type="GO" id="GO:0003700">
    <property type="term" value="F:DNA-binding transcription factor activity"/>
    <property type="evidence" value="ECO:0007669"/>
    <property type="project" value="InterPro"/>
</dbReference>
<dbReference type="EMBL" id="QNRE01000001">
    <property type="protein sequence ID" value="RBO96697.1"/>
    <property type="molecule type" value="Genomic_DNA"/>
</dbReference>
<keyword evidence="2" id="KW-0805">Transcription regulation</keyword>
<keyword evidence="5" id="KW-0804">Transcription</keyword>
<dbReference type="SUPFAM" id="SSF46785">
    <property type="entry name" value="Winged helix' DNA-binding domain"/>
    <property type="match status" value="1"/>
</dbReference>
<organism evidence="7 8">
    <name type="scientific">Nocardia puris</name>
    <dbReference type="NCBI Taxonomy" id="208602"/>
    <lineage>
        <taxon>Bacteria</taxon>
        <taxon>Bacillati</taxon>
        <taxon>Actinomycetota</taxon>
        <taxon>Actinomycetes</taxon>
        <taxon>Mycobacteriales</taxon>
        <taxon>Nocardiaceae</taxon>
        <taxon>Nocardia</taxon>
    </lineage>
</organism>
<evidence type="ECO:0000256" key="5">
    <source>
        <dbReference type="ARBA" id="ARBA00023163"/>
    </source>
</evidence>
<evidence type="ECO:0000256" key="1">
    <source>
        <dbReference type="ARBA" id="ARBA00009437"/>
    </source>
</evidence>
<dbReference type="STRING" id="1210090.GCA_001613185_06233"/>
<dbReference type="InterPro" id="IPR000847">
    <property type="entry name" value="LysR_HTH_N"/>
</dbReference>
<dbReference type="Pfam" id="PF00126">
    <property type="entry name" value="HTH_1"/>
    <property type="match status" value="1"/>
</dbReference>
<gene>
    <name evidence="7" type="ORF">DFR74_101713</name>
</gene>
<evidence type="ECO:0000313" key="8">
    <source>
        <dbReference type="Proteomes" id="UP000252586"/>
    </source>
</evidence>
<reference evidence="7 8" key="1">
    <citation type="submission" date="2018-06" db="EMBL/GenBank/DDBJ databases">
        <title>Genomic Encyclopedia of Type Strains, Phase IV (KMG-IV): sequencing the most valuable type-strain genomes for metagenomic binning, comparative biology and taxonomic classification.</title>
        <authorList>
            <person name="Goeker M."/>
        </authorList>
    </citation>
    <scope>NUCLEOTIDE SEQUENCE [LARGE SCALE GENOMIC DNA]</scope>
    <source>
        <strain evidence="7 8">DSM 44599</strain>
    </source>
</reference>
<comment type="caution">
    <text evidence="7">The sequence shown here is derived from an EMBL/GenBank/DDBJ whole genome shotgun (WGS) entry which is preliminary data.</text>
</comment>
<sequence length="329" mass="35635">MTELDLGALRAFTAAAEERQFSLAAAVLGISQQAVSKRIAKLETDLGVPLFDRVPAGIVPTRAGARLLPHARSLLALADDAVAAVRADPRPLRVAMLGERQATMRSVRYYLDRHPETDTEIVLSNAFNTSREALLSGRADAAFARAHGGPRPLPRRIHAVAAYVEPLHLLVGREHPLAGKSAVALDDLRDHPVWVPGASVPSEWRDFYERLAEAGGITIDTAARAERFTAVDTSRGPAPITALVDLIATSDHLATFSGDGFHNPWHPHLRRVPIVDPTPAYPHALLWDSTNGHPGLAHLVAHFAEHYNRDEAAECWVPDADRALFGVGT</sequence>
<dbReference type="RefSeq" id="WP_067513822.1">
    <property type="nucleotide sequence ID" value="NZ_CP107943.1"/>
</dbReference>
<evidence type="ECO:0000313" key="7">
    <source>
        <dbReference type="EMBL" id="RBO96697.1"/>
    </source>
</evidence>
<accession>A0A366E316</accession>
<keyword evidence="8" id="KW-1185">Reference proteome</keyword>